<sequence length="365" mass="40328">MEIPDIDRILEKLSAGAKYAEVRFMGTKSSSMSYRNEEFTGQDFSETSGIAVRCLNESIAISFIDSLSSEKIDRGIGMALKNSRKPGRNKLDQSGGLTASWNKLGKKLVVDTDPSTKSEFLRDCSLTMKNNGADVRINALFDSVTESIFMNSSGSKIEGNFSRIGYMHLTGVKGPDGFEQSYQQFGVTGGYDDFENLHIQEKIPQELNSLKEASIAHTINPGVYDVIVGPDISGIVAHESCGHPTEFDRIRGREGSLAGESFLSGKKFPFRIGSEVVNVIDDPTIPNSYGYYMYDDEGIKSRKRYLYRSGKTDKFIHSRESAAIIGVDPNGGGRSSSWDMEPLARMSTTYIEPGDYELDELIENI</sequence>
<proteinExistence type="inferred from homology"/>
<dbReference type="PANTHER" id="PTHR30624">
    <property type="entry name" value="UNCHARACTERIZED PROTEIN TLDD AND PMBA"/>
    <property type="match status" value="1"/>
</dbReference>
<dbReference type="InterPro" id="IPR035068">
    <property type="entry name" value="TldD/PmbA_N"/>
</dbReference>
<reference evidence="7" key="2">
    <citation type="journal article" date="2014" name="ISME J.">
        <title>Microbial stratification in low pH oxic and suboxic macroscopic growths along an acid mine drainage.</title>
        <authorList>
            <person name="Mendez-Garcia C."/>
            <person name="Mesa V."/>
            <person name="Sprenger R.R."/>
            <person name="Richter M."/>
            <person name="Diez M.S."/>
            <person name="Solano J."/>
            <person name="Bargiela R."/>
            <person name="Golyshina O.V."/>
            <person name="Manteca A."/>
            <person name="Ramos J.L."/>
            <person name="Gallego J.R."/>
            <person name="Llorente I."/>
            <person name="Martins Dos Santos V.A."/>
            <person name="Jensen O.N."/>
            <person name="Pelaez A.I."/>
            <person name="Sanchez J."/>
            <person name="Ferrer M."/>
        </authorList>
    </citation>
    <scope>NUCLEOTIDE SEQUENCE</scope>
</reference>
<comment type="caution">
    <text evidence="7">The sequence shown here is derived from an EMBL/GenBank/DDBJ whole genome shotgun (WGS) entry which is preliminary data.</text>
</comment>
<dbReference type="InterPro" id="IPR036059">
    <property type="entry name" value="TldD/PmbA_sf"/>
</dbReference>
<dbReference type="GO" id="GO:0005829">
    <property type="term" value="C:cytosol"/>
    <property type="evidence" value="ECO:0007669"/>
    <property type="project" value="TreeGrafter"/>
</dbReference>
<protein>
    <submittedName>
        <fullName evidence="7">Peptidase U62 modulator of DNA gyrase</fullName>
    </submittedName>
</protein>
<evidence type="ECO:0000313" key="7">
    <source>
        <dbReference type="EMBL" id="EQD29337.1"/>
    </source>
</evidence>
<dbReference type="PANTHER" id="PTHR30624:SF11">
    <property type="entry name" value="ZINC-DEPENDENT PROTEASE, TLDD_PMBA FAMILY"/>
    <property type="match status" value="1"/>
</dbReference>
<organism evidence="7">
    <name type="scientific">mine drainage metagenome</name>
    <dbReference type="NCBI Taxonomy" id="410659"/>
    <lineage>
        <taxon>unclassified sequences</taxon>
        <taxon>metagenomes</taxon>
        <taxon>ecological metagenomes</taxon>
    </lineage>
</organism>
<dbReference type="InterPro" id="IPR002510">
    <property type="entry name" value="Metalloprtase-TldD/E_N"/>
</dbReference>
<feature type="domain" description="Metalloprotease TldD/E N-terminal" evidence="5">
    <location>
        <begin position="20"/>
        <end position="82"/>
    </location>
</feature>
<comment type="similarity">
    <text evidence="1">Belongs to the peptidase U62 family.</text>
</comment>
<dbReference type="GO" id="GO:0006508">
    <property type="term" value="P:proteolysis"/>
    <property type="evidence" value="ECO:0007669"/>
    <property type="project" value="UniProtKB-KW"/>
</dbReference>
<dbReference type="GO" id="GO:0008237">
    <property type="term" value="F:metallopeptidase activity"/>
    <property type="evidence" value="ECO:0007669"/>
    <property type="project" value="UniProtKB-KW"/>
</dbReference>
<evidence type="ECO:0000259" key="5">
    <source>
        <dbReference type="Pfam" id="PF01523"/>
    </source>
</evidence>
<keyword evidence="3" id="KW-0378">Hydrolase</keyword>
<evidence type="ECO:0000256" key="3">
    <source>
        <dbReference type="ARBA" id="ARBA00022801"/>
    </source>
</evidence>
<dbReference type="InterPro" id="IPR045569">
    <property type="entry name" value="Metalloprtase-TldD/E_C"/>
</dbReference>
<name>T0YC22_9ZZZZ</name>
<evidence type="ECO:0000256" key="2">
    <source>
        <dbReference type="ARBA" id="ARBA00022670"/>
    </source>
</evidence>
<feature type="non-terminal residue" evidence="7">
    <location>
        <position position="365"/>
    </location>
</feature>
<dbReference type="Pfam" id="PF01523">
    <property type="entry name" value="PmbA_TldD_1st"/>
    <property type="match status" value="1"/>
</dbReference>
<dbReference type="EMBL" id="AUZX01015329">
    <property type="protein sequence ID" value="EQD29337.1"/>
    <property type="molecule type" value="Genomic_DNA"/>
</dbReference>
<feature type="domain" description="Metalloprotease TldD/E C-terminal" evidence="6">
    <location>
        <begin position="221"/>
        <end position="365"/>
    </location>
</feature>
<accession>T0YC22</accession>
<dbReference type="AlphaFoldDB" id="T0YC22"/>
<dbReference type="Pfam" id="PF19289">
    <property type="entry name" value="PmbA_TldD_3rd"/>
    <property type="match status" value="1"/>
</dbReference>
<dbReference type="InterPro" id="IPR051463">
    <property type="entry name" value="Peptidase_U62_metallo"/>
</dbReference>
<evidence type="ECO:0000256" key="4">
    <source>
        <dbReference type="ARBA" id="ARBA00023049"/>
    </source>
</evidence>
<evidence type="ECO:0000259" key="6">
    <source>
        <dbReference type="Pfam" id="PF19289"/>
    </source>
</evidence>
<gene>
    <name evidence="7" type="ORF">B1A_20760</name>
</gene>
<dbReference type="Gene3D" id="3.30.2290.10">
    <property type="entry name" value="PmbA/TldD superfamily"/>
    <property type="match status" value="1"/>
</dbReference>
<dbReference type="SUPFAM" id="SSF111283">
    <property type="entry name" value="Putative modulator of DNA gyrase, PmbA/TldD"/>
    <property type="match status" value="1"/>
</dbReference>
<evidence type="ECO:0000256" key="1">
    <source>
        <dbReference type="ARBA" id="ARBA00005836"/>
    </source>
</evidence>
<keyword evidence="4" id="KW-0482">Metalloprotease</keyword>
<keyword evidence="2" id="KW-0645">Protease</keyword>
<reference evidence="7" key="1">
    <citation type="submission" date="2013-08" db="EMBL/GenBank/DDBJ databases">
        <authorList>
            <person name="Mendez C."/>
            <person name="Richter M."/>
            <person name="Ferrer M."/>
            <person name="Sanchez J."/>
        </authorList>
    </citation>
    <scope>NUCLEOTIDE SEQUENCE</scope>
</reference>